<keyword evidence="12" id="KW-1185">Reference proteome</keyword>
<dbReference type="RefSeq" id="WP_091264738.1">
    <property type="nucleotide sequence ID" value="NZ_FNFK01000004.1"/>
</dbReference>
<dbReference type="EC" id="6.3.4.18" evidence="8 9"/>
<dbReference type="SUPFAM" id="SSF56059">
    <property type="entry name" value="Glutathione synthetase ATP-binding domain-like"/>
    <property type="match status" value="1"/>
</dbReference>
<dbReference type="HAMAP" id="MF_01928">
    <property type="entry name" value="PurK"/>
    <property type="match status" value="1"/>
</dbReference>
<comment type="similarity">
    <text evidence="8 9">Belongs to the PurK/PurT family.</text>
</comment>
<comment type="pathway">
    <text evidence="8 9">Purine metabolism; IMP biosynthesis via de novo pathway; 5-amino-1-(5-phospho-D-ribosyl)imidazole-4-carboxylate from 5-amino-1-(5-phospho-D-ribosyl)imidazole (N5-CAIR route): step 1/2.</text>
</comment>
<dbReference type="InterPro" id="IPR054350">
    <property type="entry name" value="PurT/PurK_preATP-grasp"/>
</dbReference>
<dbReference type="Pfam" id="PF22660">
    <property type="entry name" value="RS_preATP-grasp-like"/>
    <property type="match status" value="1"/>
</dbReference>
<evidence type="ECO:0000313" key="11">
    <source>
        <dbReference type="EMBL" id="SDJ77032.1"/>
    </source>
</evidence>
<comment type="cofactor">
    <cofactor evidence="2">
        <name>Mg(2+)</name>
        <dbReference type="ChEBI" id="CHEBI:18420"/>
    </cofactor>
</comment>
<dbReference type="NCBIfam" id="NF004679">
    <property type="entry name" value="PRK06019.1-5"/>
    <property type="match status" value="1"/>
</dbReference>
<dbReference type="GO" id="GO:0046872">
    <property type="term" value="F:metal ion binding"/>
    <property type="evidence" value="ECO:0007669"/>
    <property type="project" value="InterPro"/>
</dbReference>
<evidence type="ECO:0000313" key="12">
    <source>
        <dbReference type="Proteomes" id="UP000199433"/>
    </source>
</evidence>
<protein>
    <recommendedName>
        <fullName evidence="8 9">N5-carboxyaminoimidazole ribonucleotide synthase</fullName>
        <shortName evidence="8 9">N5-CAIR synthase</shortName>
        <ecNumber evidence="8 9">6.3.4.18</ecNumber>
    </recommendedName>
    <alternativeName>
        <fullName evidence="8 9">5-(carboxyamino)imidazole ribonucleotide synthetase</fullName>
    </alternativeName>
</protein>
<feature type="binding site" evidence="8">
    <location>
        <begin position="272"/>
        <end position="273"/>
    </location>
    <ligand>
        <name>ATP</name>
        <dbReference type="ChEBI" id="CHEBI:30616"/>
    </ligand>
</feature>
<dbReference type="Gene3D" id="3.30.1490.20">
    <property type="entry name" value="ATP-grasp fold, A domain"/>
    <property type="match status" value="1"/>
</dbReference>
<keyword evidence="7" id="KW-0464">Manganese</keyword>
<sequence>MTNLSKLIRPGSTIGIIGGGQLGRMMAFSAKERGYRIAVLDPTPDCPTAQVADLHIEAAYDDLDALKELARSSDVLTYEFENVDAETIEHVLEAVEIAVPQGTELLLNTQNRLTEKDFLENSGIPIAAYAKIETEENLKEAVEALGYPCVLKTVQGGYDGKGQVVLESDADFEEASALIKKGTCVLEEWVSFEKELSIMVARNASGDVVTLPVSENIHENNILLKSIVPARVSDEVMDEARQIAETIAEKMTLSGVLGVELFLTSEGKLYANELAPRPHNSGHYSIEACSDSQFDLHIRAICGYPLAEVDLLKPAVMVNILGEHFDQALKLNSSQPAWHVHDYGKKEVKTGRKMGHVTILTADTEKTLKDIEETKIWN</sequence>
<feature type="binding site" evidence="8">
    <location>
        <begin position="187"/>
        <end position="190"/>
    </location>
    <ligand>
        <name>ATP</name>
        <dbReference type="ChEBI" id="CHEBI:30616"/>
    </ligand>
</feature>
<comment type="cofactor">
    <cofactor evidence="1">
        <name>Mn(2+)</name>
        <dbReference type="ChEBI" id="CHEBI:29035"/>
    </cofactor>
</comment>
<dbReference type="PANTHER" id="PTHR11609:SF5">
    <property type="entry name" value="PHOSPHORIBOSYLAMINOIMIDAZOLE CARBOXYLASE"/>
    <property type="match status" value="1"/>
</dbReference>
<evidence type="ECO:0000256" key="9">
    <source>
        <dbReference type="RuleBase" id="RU361200"/>
    </source>
</evidence>
<keyword evidence="3 8" id="KW-0436">Ligase</keyword>
<comment type="subunit">
    <text evidence="8 9">Homodimer.</text>
</comment>
<keyword evidence="5 8" id="KW-0658">Purine biosynthesis</keyword>
<evidence type="ECO:0000259" key="10">
    <source>
        <dbReference type="PROSITE" id="PS50975"/>
    </source>
</evidence>
<dbReference type="GO" id="GO:0005829">
    <property type="term" value="C:cytosol"/>
    <property type="evidence" value="ECO:0007669"/>
    <property type="project" value="TreeGrafter"/>
</dbReference>
<feature type="binding site" evidence="8">
    <location>
        <position position="112"/>
    </location>
    <ligand>
        <name>ATP</name>
        <dbReference type="ChEBI" id="CHEBI:30616"/>
    </ligand>
</feature>
<name>A0A1G8WFI9_9LACT</name>
<evidence type="ECO:0000256" key="5">
    <source>
        <dbReference type="ARBA" id="ARBA00022755"/>
    </source>
</evidence>
<dbReference type="SUPFAM" id="SSF52440">
    <property type="entry name" value="PreATP-grasp domain"/>
    <property type="match status" value="1"/>
</dbReference>
<accession>A0A1G8WFI9</accession>
<evidence type="ECO:0000256" key="7">
    <source>
        <dbReference type="ARBA" id="ARBA00023211"/>
    </source>
</evidence>
<dbReference type="STRING" id="426701.SAMN04488098_10044"/>
<dbReference type="PROSITE" id="PS50975">
    <property type="entry name" value="ATP_GRASP"/>
    <property type="match status" value="1"/>
</dbReference>
<dbReference type="GO" id="GO:0006189">
    <property type="term" value="P:'de novo' IMP biosynthetic process"/>
    <property type="evidence" value="ECO:0007669"/>
    <property type="project" value="UniProtKB-UniRule"/>
</dbReference>
<dbReference type="PANTHER" id="PTHR11609">
    <property type="entry name" value="PURINE BIOSYNTHESIS PROTEIN 6/7, PUR6/7"/>
    <property type="match status" value="1"/>
</dbReference>
<dbReference type="Proteomes" id="UP000199433">
    <property type="component" value="Unassembled WGS sequence"/>
</dbReference>
<comment type="catalytic activity">
    <reaction evidence="8 9">
        <text>5-amino-1-(5-phospho-beta-D-ribosyl)imidazole + hydrogencarbonate + ATP = 5-carboxyamino-1-(5-phospho-D-ribosyl)imidazole + ADP + phosphate + 2 H(+)</text>
        <dbReference type="Rhea" id="RHEA:19317"/>
        <dbReference type="ChEBI" id="CHEBI:15378"/>
        <dbReference type="ChEBI" id="CHEBI:17544"/>
        <dbReference type="ChEBI" id="CHEBI:30616"/>
        <dbReference type="ChEBI" id="CHEBI:43474"/>
        <dbReference type="ChEBI" id="CHEBI:58730"/>
        <dbReference type="ChEBI" id="CHEBI:137981"/>
        <dbReference type="ChEBI" id="CHEBI:456216"/>
        <dbReference type="EC" id="6.3.4.18"/>
    </reaction>
</comment>
<dbReference type="NCBIfam" id="NF004676">
    <property type="entry name" value="PRK06019.1-2"/>
    <property type="match status" value="1"/>
</dbReference>
<feature type="binding site" evidence="8">
    <location>
        <position position="152"/>
    </location>
    <ligand>
        <name>ATP</name>
        <dbReference type="ChEBI" id="CHEBI:30616"/>
    </ligand>
</feature>
<feature type="binding site" evidence="8">
    <location>
        <position position="195"/>
    </location>
    <ligand>
        <name>ATP</name>
        <dbReference type="ChEBI" id="CHEBI:30616"/>
    </ligand>
</feature>
<dbReference type="GO" id="GO:0004638">
    <property type="term" value="F:phosphoribosylaminoimidazole carboxylase activity"/>
    <property type="evidence" value="ECO:0007669"/>
    <property type="project" value="InterPro"/>
</dbReference>
<reference evidence="12" key="1">
    <citation type="submission" date="2016-10" db="EMBL/GenBank/DDBJ databases">
        <authorList>
            <person name="Varghese N."/>
            <person name="Submissions S."/>
        </authorList>
    </citation>
    <scope>NUCLEOTIDE SEQUENCE [LARGE SCALE GENOMIC DNA]</scope>
    <source>
        <strain evidence="12">DSM 19181</strain>
    </source>
</reference>
<evidence type="ECO:0000256" key="3">
    <source>
        <dbReference type="ARBA" id="ARBA00022598"/>
    </source>
</evidence>
<evidence type="ECO:0000256" key="4">
    <source>
        <dbReference type="ARBA" id="ARBA00022741"/>
    </source>
</evidence>
<feature type="domain" description="ATP-grasp" evidence="10">
    <location>
        <begin position="116"/>
        <end position="302"/>
    </location>
</feature>
<organism evidence="11 12">
    <name type="scientific">Alkalibacterium thalassium</name>
    <dbReference type="NCBI Taxonomy" id="426701"/>
    <lineage>
        <taxon>Bacteria</taxon>
        <taxon>Bacillati</taxon>
        <taxon>Bacillota</taxon>
        <taxon>Bacilli</taxon>
        <taxon>Lactobacillales</taxon>
        <taxon>Carnobacteriaceae</taxon>
        <taxon>Alkalibacterium</taxon>
    </lineage>
</organism>
<keyword evidence="4 8" id="KW-0547">Nucleotide-binding</keyword>
<feature type="binding site" evidence="8">
    <location>
        <position position="218"/>
    </location>
    <ligand>
        <name>ATP</name>
        <dbReference type="ChEBI" id="CHEBI:30616"/>
    </ligand>
</feature>
<dbReference type="InterPro" id="IPR013815">
    <property type="entry name" value="ATP_grasp_subdomain_1"/>
</dbReference>
<gene>
    <name evidence="8 9" type="primary">purK</name>
    <name evidence="11" type="ORF">SAMN04488098_10044</name>
</gene>
<dbReference type="NCBIfam" id="NF004675">
    <property type="entry name" value="PRK06019.1-1"/>
    <property type="match status" value="1"/>
</dbReference>
<dbReference type="FunFam" id="3.30.470.20:FF:000029">
    <property type="entry name" value="N5-carboxyaminoimidazole ribonucleotide synthase"/>
    <property type="match status" value="1"/>
</dbReference>
<dbReference type="AlphaFoldDB" id="A0A1G8WFI9"/>
<dbReference type="FunFam" id="3.30.1490.20:FF:000015">
    <property type="entry name" value="N5-carboxyaminoimidazole ribonucleotide synthase"/>
    <property type="match status" value="1"/>
</dbReference>
<comment type="function">
    <text evidence="9">Catalyzes the ATP-dependent conversion of 5-aminoimidazole ribonucleotide (AIR) and HCO(3)- to N5-carboxyaminoimidazole ribonucleotide (N5-CAIR).</text>
</comment>
<dbReference type="EMBL" id="FNFK01000004">
    <property type="protein sequence ID" value="SDJ77032.1"/>
    <property type="molecule type" value="Genomic_DNA"/>
</dbReference>
<feature type="binding site" evidence="8">
    <location>
        <begin position="157"/>
        <end position="163"/>
    </location>
    <ligand>
        <name>ATP</name>
        <dbReference type="ChEBI" id="CHEBI:30616"/>
    </ligand>
</feature>
<evidence type="ECO:0000256" key="6">
    <source>
        <dbReference type="ARBA" id="ARBA00022840"/>
    </source>
</evidence>
<dbReference type="UniPathway" id="UPA00074">
    <property type="reaction ID" value="UER00942"/>
</dbReference>
<evidence type="ECO:0000256" key="2">
    <source>
        <dbReference type="ARBA" id="ARBA00001946"/>
    </source>
</evidence>
<comment type="function">
    <text evidence="8">Catalyzes the ATP-dependent conversion of 5-aminoimidazole ribonucleotide (AIR) and HCO(3)(-) to N5-carboxyaminoimidazole ribonucleotide (N5-CAIR).</text>
</comment>
<dbReference type="FunFam" id="3.40.50.20:FF:000016">
    <property type="entry name" value="N5-carboxyaminoimidazole ribonucleotide synthase"/>
    <property type="match status" value="1"/>
</dbReference>
<dbReference type="Pfam" id="PF02222">
    <property type="entry name" value="ATP-grasp"/>
    <property type="match status" value="1"/>
</dbReference>
<evidence type="ECO:0000256" key="1">
    <source>
        <dbReference type="ARBA" id="ARBA00001936"/>
    </source>
</evidence>
<keyword evidence="6 8" id="KW-0067">ATP-binding</keyword>
<dbReference type="SUPFAM" id="SSF51246">
    <property type="entry name" value="Rudiment single hybrid motif"/>
    <property type="match status" value="1"/>
</dbReference>
<dbReference type="NCBIfam" id="TIGR01161">
    <property type="entry name" value="purK"/>
    <property type="match status" value="1"/>
</dbReference>
<dbReference type="InterPro" id="IPR011761">
    <property type="entry name" value="ATP-grasp"/>
</dbReference>
<dbReference type="GO" id="GO:0034028">
    <property type="term" value="F:5-(carboxyamino)imidazole ribonucleotide synthase activity"/>
    <property type="evidence" value="ECO:0007669"/>
    <property type="project" value="UniProtKB-UniRule"/>
</dbReference>
<dbReference type="GO" id="GO:0005524">
    <property type="term" value="F:ATP binding"/>
    <property type="evidence" value="ECO:0007669"/>
    <property type="project" value="UniProtKB-UniRule"/>
</dbReference>
<dbReference type="InterPro" id="IPR003135">
    <property type="entry name" value="ATP-grasp_carboxylate-amine"/>
</dbReference>
<dbReference type="InterPro" id="IPR016185">
    <property type="entry name" value="PreATP-grasp_dom_sf"/>
</dbReference>
<dbReference type="Gene3D" id="3.40.50.20">
    <property type="match status" value="1"/>
</dbReference>
<dbReference type="OrthoDB" id="9804625at2"/>
<proteinExistence type="inferred from homology"/>
<dbReference type="SMART" id="SM01209">
    <property type="entry name" value="GARS_A"/>
    <property type="match status" value="1"/>
</dbReference>
<dbReference type="Gene3D" id="3.30.470.20">
    <property type="entry name" value="ATP-grasp fold, B domain"/>
    <property type="match status" value="1"/>
</dbReference>
<dbReference type="InterPro" id="IPR005875">
    <property type="entry name" value="PurK"/>
</dbReference>
<dbReference type="InterPro" id="IPR011054">
    <property type="entry name" value="Rudment_hybrid_motif"/>
</dbReference>
<evidence type="ECO:0000256" key="8">
    <source>
        <dbReference type="HAMAP-Rule" id="MF_01928"/>
    </source>
</evidence>
<dbReference type="InterPro" id="IPR040686">
    <property type="entry name" value="PurK_C"/>
</dbReference>
<dbReference type="Pfam" id="PF17769">
    <property type="entry name" value="PurK_C"/>
    <property type="match status" value="1"/>
</dbReference>